<sequence length="857" mass="90739">MFGKKFLFSILGLFFLSTKLIPVKADCTVSSSESGDLIFSGYGCSSSQVLSPLEDDVSNKYLFYCSTATSCEIKSTGSYYTNTICNTGAAETSCTAEKIGNIYKSDSKFYLCVSTTTESDNVEIKVGATPSTKVITKAKFPGTTGSVVDNTVNINVDGSVTYQGCTSVVNGGTTWAGCSAGAYYLSTTNCSSSSLETSLYLFYCTSSNGCSKEESSITGLSYLNNDTIITCSDSKCTSTEFTSANSGFYVNGGKDKSTKPLIYCDRTTCSTQNASNGYYLSGSDKKDGGNNIYNKVIKCDSNGCSVPGTTPSTEDYYINGDGATINNNGEIIYKKLIKLTSNFSEKIIAQATDAGVYLDAGNGENVIICTFNTTEKGACISKVGNINNGYGYIDANTLGNIIVCPASSCSNLPDVTGDATIITCTKDAQGTTPCTSTSFPSTSSKYAFLDGSTYDSGSSVFKNILVWDSSDKKINQLLENSISTSGIAYIDGSDTEHKRIIKCTSTSCEATANGSNETTNIFFINGVDKNQYVVCTSTEGCVSKPGTVTTSNSDNYYHDSLNSDKVIKCLSKNGNSYTYYLDGFNPGKVLECKNGTICTENEGLSTNGYAYIDAVTSGNVIICKSNDASAIISTKSTKRDGNNSSSTTCSSQSSGAKPADTTAKTVAQNPGFLNAAAEHPTKTIIICSKADTSSSPTCTSSVVTVVQGLAFLDGSSVDANGNFKNVIICDTTKSDCKTLVDDSETSIKKDGYAYIDGGSPSSTKYINIIRCKDSVCKVEGNSTNNGEVYIDSINPKYVISCTDTEYLSQLIYCPNQKNCTTYQSVAKSGHSEYYPKSTISASELLVCNSENSNIKCG</sequence>
<keyword evidence="4" id="KW-1185">Reference proteome</keyword>
<dbReference type="Proteomes" id="UP000193944">
    <property type="component" value="Unassembled WGS sequence"/>
</dbReference>
<comment type="caution">
    <text evidence="3">The sequence shown here is derived from an EMBL/GenBank/DDBJ whole genome shotgun (WGS) entry which is preliminary data.</text>
</comment>
<evidence type="ECO:0000313" key="4">
    <source>
        <dbReference type="Proteomes" id="UP000193944"/>
    </source>
</evidence>
<gene>
    <name evidence="3" type="ORF">BCR32DRAFT_284194</name>
</gene>
<feature type="chain" id="PRO_5012237401" description="Scaffoldin" evidence="2">
    <location>
        <begin position="26"/>
        <end position="857"/>
    </location>
</feature>
<protein>
    <recommendedName>
        <fullName evidence="5">Scaffoldin</fullName>
    </recommendedName>
</protein>
<keyword evidence="2" id="KW-0732">Signal</keyword>
<reference evidence="3 4" key="1">
    <citation type="submission" date="2016-08" db="EMBL/GenBank/DDBJ databases">
        <title>A Parts List for Fungal Cellulosomes Revealed by Comparative Genomics.</title>
        <authorList>
            <consortium name="DOE Joint Genome Institute"/>
            <person name="Haitjema C.H."/>
            <person name="Gilmore S.P."/>
            <person name="Henske J.K."/>
            <person name="Solomon K.V."/>
            <person name="De Groot R."/>
            <person name="Kuo A."/>
            <person name="Mondo S.J."/>
            <person name="Salamov A.A."/>
            <person name="Labutti K."/>
            <person name="Zhao Z."/>
            <person name="Chiniquy J."/>
            <person name="Barry K."/>
            <person name="Brewer H.M."/>
            <person name="Purvine S.O."/>
            <person name="Wright A.T."/>
            <person name="Boxma B."/>
            <person name="Van Alen T."/>
            <person name="Hackstein J.H."/>
            <person name="Baker S.E."/>
            <person name="Grigoriev I.V."/>
            <person name="O'Malley M.A."/>
        </authorList>
    </citation>
    <scope>NUCLEOTIDE SEQUENCE [LARGE SCALE GENOMIC DNA]</scope>
    <source>
        <strain evidence="3 4">S4</strain>
    </source>
</reference>
<dbReference type="OrthoDB" id="10542027at2759"/>
<organism evidence="3 4">
    <name type="scientific">Anaeromyces robustus</name>
    <dbReference type="NCBI Taxonomy" id="1754192"/>
    <lineage>
        <taxon>Eukaryota</taxon>
        <taxon>Fungi</taxon>
        <taxon>Fungi incertae sedis</taxon>
        <taxon>Chytridiomycota</taxon>
        <taxon>Chytridiomycota incertae sedis</taxon>
        <taxon>Neocallimastigomycetes</taxon>
        <taxon>Neocallimastigales</taxon>
        <taxon>Neocallimastigaceae</taxon>
        <taxon>Anaeromyces</taxon>
    </lineage>
</organism>
<name>A0A1Y1WTF3_9FUNG</name>
<dbReference type="STRING" id="1754192.A0A1Y1WTF3"/>
<proteinExistence type="predicted"/>
<dbReference type="EMBL" id="MCFG01000299">
    <property type="protein sequence ID" value="ORX76424.1"/>
    <property type="molecule type" value="Genomic_DNA"/>
</dbReference>
<evidence type="ECO:0000256" key="2">
    <source>
        <dbReference type="SAM" id="SignalP"/>
    </source>
</evidence>
<evidence type="ECO:0000313" key="3">
    <source>
        <dbReference type="EMBL" id="ORX76424.1"/>
    </source>
</evidence>
<feature type="compositionally biased region" description="Low complexity" evidence="1">
    <location>
        <begin position="644"/>
        <end position="654"/>
    </location>
</feature>
<reference evidence="3 4" key="2">
    <citation type="submission" date="2016-08" db="EMBL/GenBank/DDBJ databases">
        <title>Pervasive Adenine N6-methylation of Active Genes in Fungi.</title>
        <authorList>
            <consortium name="DOE Joint Genome Institute"/>
            <person name="Mondo S.J."/>
            <person name="Dannebaum R.O."/>
            <person name="Kuo R.C."/>
            <person name="Labutti K."/>
            <person name="Haridas S."/>
            <person name="Kuo A."/>
            <person name="Salamov A."/>
            <person name="Ahrendt S.R."/>
            <person name="Lipzen A."/>
            <person name="Sullivan W."/>
            <person name="Andreopoulos W.B."/>
            <person name="Clum A."/>
            <person name="Lindquist E."/>
            <person name="Daum C."/>
            <person name="Ramamoorthy G.K."/>
            <person name="Gryganskyi A."/>
            <person name="Culley D."/>
            <person name="Magnuson J.K."/>
            <person name="James T.Y."/>
            <person name="O'Malley M.A."/>
            <person name="Stajich J.E."/>
            <person name="Spatafora J.W."/>
            <person name="Visel A."/>
            <person name="Grigoriev I.V."/>
        </authorList>
    </citation>
    <scope>NUCLEOTIDE SEQUENCE [LARGE SCALE GENOMIC DNA]</scope>
    <source>
        <strain evidence="3 4">S4</strain>
    </source>
</reference>
<evidence type="ECO:0008006" key="5">
    <source>
        <dbReference type="Google" id="ProtNLM"/>
    </source>
</evidence>
<accession>A0A1Y1WTF3</accession>
<dbReference type="AlphaFoldDB" id="A0A1Y1WTF3"/>
<feature type="signal peptide" evidence="2">
    <location>
        <begin position="1"/>
        <end position="25"/>
    </location>
</feature>
<evidence type="ECO:0000256" key="1">
    <source>
        <dbReference type="SAM" id="MobiDB-lite"/>
    </source>
</evidence>
<feature type="region of interest" description="Disordered" evidence="1">
    <location>
        <begin position="636"/>
        <end position="661"/>
    </location>
</feature>